<dbReference type="InterPro" id="IPR006690">
    <property type="entry name" value="OMPA-like_CS"/>
</dbReference>
<dbReference type="Proteomes" id="UP000196027">
    <property type="component" value="Chromosome"/>
</dbReference>
<dbReference type="Pfam" id="PF05736">
    <property type="entry name" value="OprF"/>
    <property type="match status" value="1"/>
</dbReference>
<proteinExistence type="predicted"/>
<dbReference type="AlphaFoldDB" id="A0A1Y0I4G9"/>
<dbReference type="SUPFAM" id="SSF56925">
    <property type="entry name" value="OMPA-like"/>
    <property type="match status" value="1"/>
</dbReference>
<dbReference type="InterPro" id="IPR028974">
    <property type="entry name" value="TSP_type-3_rpt"/>
</dbReference>
<dbReference type="SUPFAM" id="SSF103088">
    <property type="entry name" value="OmpA-like"/>
    <property type="match status" value="1"/>
</dbReference>
<keyword evidence="9" id="KW-0998">Cell outer membrane</keyword>
<keyword evidence="14" id="KW-1185">Reference proteome</keyword>
<evidence type="ECO:0000256" key="7">
    <source>
        <dbReference type="ARBA" id="ARBA00023114"/>
    </source>
</evidence>
<dbReference type="InterPro" id="IPR003367">
    <property type="entry name" value="Thrombospondin_3-like_rpt"/>
</dbReference>
<dbReference type="GO" id="GO:0046930">
    <property type="term" value="C:pore complex"/>
    <property type="evidence" value="ECO:0007669"/>
    <property type="project" value="UniProtKB-KW"/>
</dbReference>
<evidence type="ECO:0000256" key="9">
    <source>
        <dbReference type="ARBA" id="ARBA00023237"/>
    </source>
</evidence>
<evidence type="ECO:0000256" key="5">
    <source>
        <dbReference type="ARBA" id="ARBA00022729"/>
    </source>
</evidence>
<keyword evidence="8 10" id="KW-0472">Membrane</keyword>
<keyword evidence="3" id="KW-1134">Transmembrane beta strand</keyword>
<dbReference type="InterPro" id="IPR050330">
    <property type="entry name" value="Bact_OuterMem_StrucFunc"/>
</dbReference>
<dbReference type="EMBL" id="CP021425">
    <property type="protein sequence ID" value="ARU54676.1"/>
    <property type="molecule type" value="Genomic_DNA"/>
</dbReference>
<dbReference type="SUPFAM" id="SSF103647">
    <property type="entry name" value="TSP type-3 repeat"/>
    <property type="match status" value="1"/>
</dbReference>
<dbReference type="KEGG" id="ome:OLMES_0573"/>
<keyword evidence="5" id="KW-0732">Signal</keyword>
<dbReference type="RefSeq" id="WP_198343201.1">
    <property type="nucleotide sequence ID" value="NZ_CP021425.1"/>
</dbReference>
<evidence type="ECO:0000256" key="1">
    <source>
        <dbReference type="ARBA" id="ARBA00004571"/>
    </source>
</evidence>
<reference evidence="13 14" key="1">
    <citation type="submission" date="2017-05" db="EMBL/GenBank/DDBJ databases">
        <title>Genomic insights into alkan degradation activity of Oleiphilus messinensis.</title>
        <authorList>
            <person name="Kozyavkin S.A."/>
            <person name="Slesarev A.I."/>
            <person name="Golyshin P.N."/>
            <person name="Korzhenkov A."/>
            <person name="Golyshina O.N."/>
            <person name="Toshchakov S.V."/>
        </authorList>
    </citation>
    <scope>NUCLEOTIDE SEQUENCE [LARGE SCALE GENOMIC DNA]</scope>
    <source>
        <strain evidence="13 14">ME102</strain>
    </source>
</reference>
<evidence type="ECO:0000256" key="2">
    <source>
        <dbReference type="ARBA" id="ARBA00022448"/>
    </source>
</evidence>
<dbReference type="InterPro" id="IPR006664">
    <property type="entry name" value="OMP_bac"/>
</dbReference>
<keyword evidence="6" id="KW-0406">Ion transport</keyword>
<comment type="subcellular location">
    <subcellularLocation>
        <location evidence="1">Cell outer membrane</location>
        <topology evidence="1">Multi-pass membrane protein</topology>
    </subcellularLocation>
</comment>
<name>A0A1Y0I4G9_9GAMM</name>
<dbReference type="PROSITE" id="PS51123">
    <property type="entry name" value="OMPA_2"/>
    <property type="match status" value="1"/>
</dbReference>
<dbReference type="GO" id="GO:0006811">
    <property type="term" value="P:monoatomic ion transport"/>
    <property type="evidence" value="ECO:0007669"/>
    <property type="project" value="UniProtKB-KW"/>
</dbReference>
<dbReference type="GO" id="GO:0005509">
    <property type="term" value="F:calcium ion binding"/>
    <property type="evidence" value="ECO:0007669"/>
    <property type="project" value="InterPro"/>
</dbReference>
<feature type="domain" description="OmpA-like" evidence="12">
    <location>
        <begin position="264"/>
        <end position="382"/>
    </location>
</feature>
<organism evidence="13 14">
    <name type="scientific">Oleiphilus messinensis</name>
    <dbReference type="NCBI Taxonomy" id="141451"/>
    <lineage>
        <taxon>Bacteria</taxon>
        <taxon>Pseudomonadati</taxon>
        <taxon>Pseudomonadota</taxon>
        <taxon>Gammaproteobacteria</taxon>
        <taxon>Oceanospirillales</taxon>
        <taxon>Oleiphilaceae</taxon>
        <taxon>Oleiphilus</taxon>
    </lineage>
</organism>
<keyword evidence="2" id="KW-0813">Transport</keyword>
<evidence type="ECO:0000256" key="6">
    <source>
        <dbReference type="ARBA" id="ARBA00023065"/>
    </source>
</evidence>
<dbReference type="PANTHER" id="PTHR30329:SF21">
    <property type="entry name" value="LIPOPROTEIN YIAD-RELATED"/>
    <property type="match status" value="1"/>
</dbReference>
<evidence type="ECO:0000259" key="12">
    <source>
        <dbReference type="PROSITE" id="PS51123"/>
    </source>
</evidence>
<dbReference type="GO" id="GO:0009279">
    <property type="term" value="C:cell outer membrane"/>
    <property type="evidence" value="ECO:0007669"/>
    <property type="project" value="UniProtKB-SubCell"/>
</dbReference>
<dbReference type="PROSITE" id="PS51257">
    <property type="entry name" value="PROKAR_LIPOPROTEIN"/>
    <property type="match status" value="1"/>
</dbReference>
<evidence type="ECO:0000313" key="14">
    <source>
        <dbReference type="Proteomes" id="UP000196027"/>
    </source>
</evidence>
<dbReference type="PROSITE" id="PS01068">
    <property type="entry name" value="OMPA_1"/>
    <property type="match status" value="1"/>
</dbReference>
<dbReference type="PRINTS" id="PR01021">
    <property type="entry name" value="OMPADOMAIN"/>
</dbReference>
<evidence type="ECO:0000256" key="10">
    <source>
        <dbReference type="PROSITE-ProRule" id="PRU00473"/>
    </source>
</evidence>
<accession>A0A1Y0I4G9</accession>
<gene>
    <name evidence="13" type="ORF">OLMES_0573</name>
</gene>
<dbReference type="Pfam" id="PF00691">
    <property type="entry name" value="OmpA"/>
    <property type="match status" value="1"/>
</dbReference>
<dbReference type="InterPro" id="IPR036737">
    <property type="entry name" value="OmpA-like_sf"/>
</dbReference>
<protein>
    <submittedName>
        <fullName evidence="13">Peptidoglycan-associated (Lipo)protein</fullName>
    </submittedName>
</protein>
<feature type="region of interest" description="Disordered" evidence="11">
    <location>
        <begin position="210"/>
        <end position="253"/>
    </location>
</feature>
<feature type="region of interest" description="Disordered" evidence="11">
    <location>
        <begin position="348"/>
        <end position="372"/>
    </location>
</feature>
<dbReference type="PANTHER" id="PTHR30329">
    <property type="entry name" value="STATOR ELEMENT OF FLAGELLAR MOTOR COMPLEX"/>
    <property type="match status" value="1"/>
</dbReference>
<keyword evidence="7" id="KW-0626">Porin</keyword>
<dbReference type="Pfam" id="PF02412">
    <property type="entry name" value="TSP_3"/>
    <property type="match status" value="2"/>
</dbReference>
<evidence type="ECO:0000256" key="11">
    <source>
        <dbReference type="SAM" id="MobiDB-lite"/>
    </source>
</evidence>
<dbReference type="Gene3D" id="2.40.160.20">
    <property type="match status" value="1"/>
</dbReference>
<evidence type="ECO:0000256" key="3">
    <source>
        <dbReference type="ARBA" id="ARBA00022452"/>
    </source>
</evidence>
<sequence length="386" mass="41415">MNFYRNMIIAGAFSSCTAFSPVLVADEHAPETGLYFSGGWNKILMDSERELEDKNDFYAGLGYHYTPQVAVELLFNRADTETRSGPNSDVDYRLFSINAVYRNTPMGETGLFGRLGAGIESISNGSGVNDDDIAAKAGVGVDLHLTDFLFAQAAMDAVYGLENKQADFIPSAGLTLLLASSAPVAEEAYEVEEAEYQDSDQDGVIDSQDQCPDTAPGTAVDAKGCPLPAPAPADSDGDGVPDAQDACKDTPKGAKVDERGCRLKLQETVSMHLYVSFEKNSDAVPAAYQAELKKVATFLTQYPDTKVSLEGHTDSTGSAAYNQNLSERRATAVMNALIKTYSINPERVSASGKGEAEPIADNKTNEGRAKNRRVTAVISAEVEREL</sequence>
<dbReference type="InterPro" id="IPR006665">
    <property type="entry name" value="OmpA-like"/>
</dbReference>
<dbReference type="InterPro" id="IPR008722">
    <property type="entry name" value="OprF_membrane_N"/>
</dbReference>
<evidence type="ECO:0000256" key="4">
    <source>
        <dbReference type="ARBA" id="ARBA00022692"/>
    </source>
</evidence>
<dbReference type="GO" id="GO:0007155">
    <property type="term" value="P:cell adhesion"/>
    <property type="evidence" value="ECO:0007669"/>
    <property type="project" value="InterPro"/>
</dbReference>
<dbReference type="GO" id="GO:0015288">
    <property type="term" value="F:porin activity"/>
    <property type="evidence" value="ECO:0007669"/>
    <property type="project" value="UniProtKB-KW"/>
</dbReference>
<dbReference type="CDD" id="cd07185">
    <property type="entry name" value="OmpA_C-like"/>
    <property type="match status" value="1"/>
</dbReference>
<keyword evidence="4" id="KW-0812">Transmembrane</keyword>
<evidence type="ECO:0000256" key="8">
    <source>
        <dbReference type="ARBA" id="ARBA00023136"/>
    </source>
</evidence>
<dbReference type="InterPro" id="IPR011250">
    <property type="entry name" value="OMP/PagP_B-barrel"/>
</dbReference>
<dbReference type="Gene3D" id="3.30.1330.60">
    <property type="entry name" value="OmpA-like domain"/>
    <property type="match status" value="1"/>
</dbReference>
<evidence type="ECO:0000313" key="13">
    <source>
        <dbReference type="EMBL" id="ARU54676.1"/>
    </source>
</evidence>